<proteinExistence type="predicted"/>
<evidence type="ECO:0000313" key="1">
    <source>
        <dbReference type="EMBL" id="CAM9327730.1"/>
    </source>
</evidence>
<feature type="non-terminal residue" evidence="1">
    <location>
        <position position="1"/>
    </location>
</feature>
<dbReference type="EMBL" id="OX596085">
    <property type="protein sequence ID" value="CAM9327730.1"/>
    <property type="molecule type" value="Genomic_DNA"/>
</dbReference>
<reference evidence="1" key="1">
    <citation type="submission" date="2023-05" db="EMBL/GenBank/DDBJ databases">
        <authorList>
            <consortium name="ELIXIR-Norway"/>
        </authorList>
    </citation>
    <scope>NUCLEOTIDE SEQUENCE</scope>
</reference>
<evidence type="ECO:0000313" key="2">
    <source>
        <dbReference type="Proteomes" id="UP001162501"/>
    </source>
</evidence>
<reference evidence="1" key="2">
    <citation type="submission" date="2025-03" db="EMBL/GenBank/DDBJ databases">
        <authorList>
            <consortium name="ELIXIR-Norway"/>
            <consortium name="Elixir Norway"/>
        </authorList>
    </citation>
    <scope>NUCLEOTIDE SEQUENCE</scope>
</reference>
<name>A0AC59Y2K1_RANTA</name>
<organism evidence="1 2">
    <name type="scientific">Rangifer tarandus platyrhynchus</name>
    <name type="common">Svalbard reindeer</name>
    <dbReference type="NCBI Taxonomy" id="3082113"/>
    <lineage>
        <taxon>Eukaryota</taxon>
        <taxon>Metazoa</taxon>
        <taxon>Chordata</taxon>
        <taxon>Craniata</taxon>
        <taxon>Vertebrata</taxon>
        <taxon>Euteleostomi</taxon>
        <taxon>Mammalia</taxon>
        <taxon>Eutheria</taxon>
        <taxon>Laurasiatheria</taxon>
        <taxon>Artiodactyla</taxon>
        <taxon>Ruminantia</taxon>
        <taxon>Pecora</taxon>
        <taxon>Cervidae</taxon>
        <taxon>Odocoileinae</taxon>
        <taxon>Rangifer</taxon>
    </lineage>
</organism>
<protein>
    <submittedName>
        <fullName evidence="1">Uncharacterized protein</fullName>
    </submittedName>
</protein>
<gene>
    <name evidence="1" type="ORF">MRATA1EN22A_LOCUS1016</name>
</gene>
<dbReference type="Proteomes" id="UP001162501">
    <property type="component" value="Chromosome 1"/>
</dbReference>
<sequence>SFLLWAKHWCLYIYVNSFNHPMLRYPIRLLLSGVHTRPEESKFGCSWPQPGKAMWVKDNQPAKKA</sequence>
<feature type="non-terminal residue" evidence="1">
    <location>
        <position position="65"/>
    </location>
</feature>
<accession>A0AC59Y2K1</accession>